<evidence type="ECO:0000313" key="2">
    <source>
        <dbReference type="Proteomes" id="UP000322530"/>
    </source>
</evidence>
<reference evidence="1 2" key="1">
    <citation type="submission" date="2019-01" db="EMBL/GenBank/DDBJ databases">
        <title>Draft genome sequence of Dictyobacter sp. Uno17.</title>
        <authorList>
            <person name="Wang C.M."/>
            <person name="Zheng Y."/>
            <person name="Sakai Y."/>
            <person name="Abe K."/>
            <person name="Yokota A."/>
            <person name="Yabe S."/>
        </authorList>
    </citation>
    <scope>NUCLEOTIDE SEQUENCE [LARGE SCALE GENOMIC DNA]</scope>
    <source>
        <strain evidence="1 2">Uno17</strain>
    </source>
</reference>
<gene>
    <name evidence="1" type="ORF">KDI_50060</name>
</gene>
<dbReference type="Proteomes" id="UP000322530">
    <property type="component" value="Unassembled WGS sequence"/>
</dbReference>
<proteinExistence type="predicted"/>
<dbReference type="EMBL" id="BIXY01000113">
    <property type="protein sequence ID" value="GCF11442.1"/>
    <property type="molecule type" value="Genomic_DNA"/>
</dbReference>
<keyword evidence="2" id="KW-1185">Reference proteome</keyword>
<accession>A0A5A5TJC3</accession>
<sequence>MSCNFALSWQIELNQSIAQAYNLFDDRQMSWMGEIRLQGEFVYEDGGTVV</sequence>
<name>A0A5A5TJC3_9CHLR</name>
<comment type="caution">
    <text evidence="1">The sequence shown here is derived from an EMBL/GenBank/DDBJ whole genome shotgun (WGS) entry which is preliminary data.</text>
</comment>
<evidence type="ECO:0000313" key="1">
    <source>
        <dbReference type="EMBL" id="GCF11442.1"/>
    </source>
</evidence>
<protein>
    <submittedName>
        <fullName evidence="1">Uncharacterized protein</fullName>
    </submittedName>
</protein>
<organism evidence="1 2">
    <name type="scientific">Dictyobacter arantiisoli</name>
    <dbReference type="NCBI Taxonomy" id="2014874"/>
    <lineage>
        <taxon>Bacteria</taxon>
        <taxon>Bacillati</taxon>
        <taxon>Chloroflexota</taxon>
        <taxon>Ktedonobacteria</taxon>
        <taxon>Ktedonobacterales</taxon>
        <taxon>Dictyobacteraceae</taxon>
        <taxon>Dictyobacter</taxon>
    </lineage>
</organism>
<dbReference type="AlphaFoldDB" id="A0A5A5TJC3"/>